<dbReference type="HOGENOM" id="CLU_016890_5_0_4"/>
<dbReference type="PANTHER" id="PTHR30329">
    <property type="entry name" value="STATOR ELEMENT OF FLAGELLAR MOTOR COMPLEX"/>
    <property type="match status" value="1"/>
</dbReference>
<comment type="subcellular location">
    <subcellularLocation>
        <location evidence="1">Cell outer membrane</location>
    </subcellularLocation>
</comment>
<keyword evidence="5" id="KW-0732">Signal</keyword>
<protein>
    <recommendedName>
        <fullName evidence="6">OmpA-like domain-containing protein</fullName>
    </recommendedName>
</protein>
<proteinExistence type="predicted"/>
<dbReference type="PROSITE" id="PS51123">
    <property type="entry name" value="OMPA_2"/>
    <property type="match status" value="1"/>
</dbReference>
<evidence type="ECO:0000313" key="8">
    <source>
        <dbReference type="Proteomes" id="UP000014400"/>
    </source>
</evidence>
<evidence type="ECO:0000313" key="7">
    <source>
        <dbReference type="EMBL" id="EPD97872.1"/>
    </source>
</evidence>
<dbReference type="RefSeq" id="WP_005432189.1">
    <property type="nucleotide sequence ID" value="NZ_KE150481.1"/>
</dbReference>
<dbReference type="Proteomes" id="UP000014400">
    <property type="component" value="Unassembled WGS sequence"/>
</dbReference>
<organism evidence="7 8">
    <name type="scientific">Sutterella wadsworthensis HGA0223</name>
    <dbReference type="NCBI Taxonomy" id="1203554"/>
    <lineage>
        <taxon>Bacteria</taxon>
        <taxon>Pseudomonadati</taxon>
        <taxon>Pseudomonadota</taxon>
        <taxon>Betaproteobacteria</taxon>
        <taxon>Burkholderiales</taxon>
        <taxon>Sutterellaceae</taxon>
        <taxon>Sutterella</taxon>
    </lineage>
</organism>
<evidence type="ECO:0000256" key="2">
    <source>
        <dbReference type="ARBA" id="ARBA00023136"/>
    </source>
</evidence>
<dbReference type="STRING" id="1203554.HMPREF1476_02013"/>
<evidence type="ECO:0000256" key="1">
    <source>
        <dbReference type="ARBA" id="ARBA00004442"/>
    </source>
</evidence>
<dbReference type="CDD" id="cd07185">
    <property type="entry name" value="OmpA_C-like"/>
    <property type="match status" value="1"/>
</dbReference>
<name>S3BUP7_9BURK</name>
<dbReference type="SUPFAM" id="SSF103088">
    <property type="entry name" value="OmpA-like"/>
    <property type="match status" value="1"/>
</dbReference>
<dbReference type="EMBL" id="ATCF01000030">
    <property type="protein sequence ID" value="EPD97872.1"/>
    <property type="molecule type" value="Genomic_DNA"/>
</dbReference>
<dbReference type="GeneID" id="64062616"/>
<sequence>MKSSKLCGIAAALLLAATGASAADAVNPYVHSSSGQVVKNSTDLCWRTGFWTPALAEAMGIDGAGCACDADILDKKACTAVEAPAPQQKSAEKVTFSADTLFNFDKATLKDEGRAVLDDLVSRVAGVDLEVILTTGYADRIGSDAYNLKLSQRRADAVKAYLVQKGVDAALIKSEGKGEADPVVNCPNPSKAGQVKTFKELVQCLQPNRRAVVEVVGTRPAN</sequence>
<dbReference type="Pfam" id="PF00691">
    <property type="entry name" value="OmpA"/>
    <property type="match status" value="1"/>
</dbReference>
<evidence type="ECO:0000256" key="5">
    <source>
        <dbReference type="SAM" id="SignalP"/>
    </source>
</evidence>
<comment type="caution">
    <text evidence="7">The sequence shown here is derived from an EMBL/GenBank/DDBJ whole genome shotgun (WGS) entry which is preliminary data.</text>
</comment>
<dbReference type="Gene3D" id="3.30.1330.60">
    <property type="entry name" value="OmpA-like domain"/>
    <property type="match status" value="1"/>
</dbReference>
<dbReference type="eggNOG" id="COG2885">
    <property type="taxonomic scope" value="Bacteria"/>
</dbReference>
<feature type="signal peptide" evidence="5">
    <location>
        <begin position="1"/>
        <end position="22"/>
    </location>
</feature>
<dbReference type="PRINTS" id="PR01021">
    <property type="entry name" value="OMPADOMAIN"/>
</dbReference>
<accession>S3BUP7</accession>
<gene>
    <name evidence="7" type="ORF">HMPREF1476_02013</name>
</gene>
<dbReference type="InterPro" id="IPR050330">
    <property type="entry name" value="Bact_OuterMem_StrucFunc"/>
</dbReference>
<evidence type="ECO:0000256" key="3">
    <source>
        <dbReference type="ARBA" id="ARBA00023237"/>
    </source>
</evidence>
<feature type="chain" id="PRO_5004518090" description="OmpA-like domain-containing protein" evidence="5">
    <location>
        <begin position="23"/>
        <end position="222"/>
    </location>
</feature>
<dbReference type="PATRIC" id="fig|1203554.3.peg.2095"/>
<dbReference type="InterPro" id="IPR036737">
    <property type="entry name" value="OmpA-like_sf"/>
</dbReference>
<dbReference type="InterPro" id="IPR006665">
    <property type="entry name" value="OmpA-like"/>
</dbReference>
<feature type="domain" description="OmpA-like" evidence="6">
    <location>
        <begin position="89"/>
        <end position="219"/>
    </location>
</feature>
<evidence type="ECO:0000256" key="4">
    <source>
        <dbReference type="PROSITE-ProRule" id="PRU00473"/>
    </source>
</evidence>
<dbReference type="GO" id="GO:0009279">
    <property type="term" value="C:cell outer membrane"/>
    <property type="evidence" value="ECO:0007669"/>
    <property type="project" value="UniProtKB-SubCell"/>
</dbReference>
<dbReference type="PANTHER" id="PTHR30329:SF21">
    <property type="entry name" value="LIPOPROTEIN YIAD-RELATED"/>
    <property type="match status" value="1"/>
</dbReference>
<reference evidence="7 8" key="1">
    <citation type="submission" date="2013-04" db="EMBL/GenBank/DDBJ databases">
        <title>The Genome Sequence of Sutterella wadsworthensis HGA0223.</title>
        <authorList>
            <consortium name="The Broad Institute Genomics Platform"/>
            <person name="Earl A."/>
            <person name="Ward D."/>
            <person name="Feldgarden M."/>
            <person name="Gevers D."/>
            <person name="Schmidt T.M."/>
            <person name="Dover J."/>
            <person name="Dai D."/>
            <person name="Walker B."/>
            <person name="Young S."/>
            <person name="Zeng Q."/>
            <person name="Gargeya S."/>
            <person name="Fitzgerald M."/>
            <person name="Haas B."/>
            <person name="Abouelleil A."/>
            <person name="Allen A.W."/>
            <person name="Alvarado L."/>
            <person name="Arachchi H.M."/>
            <person name="Berlin A.M."/>
            <person name="Chapman S.B."/>
            <person name="Gainer-Dewar J."/>
            <person name="Goldberg J."/>
            <person name="Griggs A."/>
            <person name="Gujja S."/>
            <person name="Hansen M."/>
            <person name="Howarth C."/>
            <person name="Imamovic A."/>
            <person name="Ireland A."/>
            <person name="Larimer J."/>
            <person name="McCowan C."/>
            <person name="Murphy C."/>
            <person name="Pearson M."/>
            <person name="Poon T.W."/>
            <person name="Priest M."/>
            <person name="Roberts A."/>
            <person name="Saif S."/>
            <person name="Shea T."/>
            <person name="Sisk P."/>
            <person name="Sykes S."/>
            <person name="Wortman J."/>
            <person name="Nusbaum C."/>
            <person name="Birren B."/>
        </authorList>
    </citation>
    <scope>NUCLEOTIDE SEQUENCE [LARGE SCALE GENOMIC DNA]</scope>
    <source>
        <strain evidence="7 8">HGA0223</strain>
    </source>
</reference>
<dbReference type="InterPro" id="IPR006664">
    <property type="entry name" value="OMP_bac"/>
</dbReference>
<keyword evidence="8" id="KW-1185">Reference proteome</keyword>
<keyword evidence="3" id="KW-0998">Cell outer membrane</keyword>
<evidence type="ECO:0000259" key="6">
    <source>
        <dbReference type="PROSITE" id="PS51123"/>
    </source>
</evidence>
<dbReference type="AlphaFoldDB" id="S3BUP7"/>
<keyword evidence="2 4" id="KW-0472">Membrane</keyword>